<dbReference type="InterPro" id="IPR007865">
    <property type="entry name" value="Aminopep_P_N"/>
</dbReference>
<dbReference type="GO" id="GO:0070006">
    <property type="term" value="F:metalloaminopeptidase activity"/>
    <property type="evidence" value="ECO:0007669"/>
    <property type="project" value="InterPro"/>
</dbReference>
<dbReference type="SMART" id="SM01011">
    <property type="entry name" value="AMP_N"/>
    <property type="match status" value="1"/>
</dbReference>
<keyword evidence="6" id="KW-0378">Hydrolase</keyword>
<evidence type="ECO:0000256" key="5">
    <source>
        <dbReference type="ARBA" id="ARBA00022723"/>
    </source>
</evidence>
<dbReference type="AlphaFoldDB" id="A0A1M5M3R3"/>
<evidence type="ECO:0000256" key="4">
    <source>
        <dbReference type="ARBA" id="ARBA00012574"/>
    </source>
</evidence>
<dbReference type="InterPro" id="IPR029149">
    <property type="entry name" value="Creatin/AminoP/Spt16_N"/>
</dbReference>
<dbReference type="Gene3D" id="3.40.350.10">
    <property type="entry name" value="Creatinase/prolidase N-terminal domain"/>
    <property type="match status" value="1"/>
</dbReference>
<keyword evidence="7" id="KW-0464">Manganese</keyword>
<dbReference type="PANTHER" id="PTHR43226">
    <property type="entry name" value="XAA-PRO AMINOPEPTIDASE 3"/>
    <property type="match status" value="1"/>
</dbReference>
<evidence type="ECO:0000256" key="2">
    <source>
        <dbReference type="ARBA" id="ARBA00001936"/>
    </source>
</evidence>
<comment type="cofactor">
    <cofactor evidence="2">
        <name>Mn(2+)</name>
        <dbReference type="ChEBI" id="CHEBI:29035"/>
    </cofactor>
</comment>
<evidence type="ECO:0000256" key="3">
    <source>
        <dbReference type="ARBA" id="ARBA00008766"/>
    </source>
</evidence>
<evidence type="ECO:0000256" key="1">
    <source>
        <dbReference type="ARBA" id="ARBA00001424"/>
    </source>
</evidence>
<dbReference type="Gene3D" id="3.90.230.10">
    <property type="entry name" value="Creatinase/methionine aminopeptidase superfamily"/>
    <property type="match status" value="1"/>
</dbReference>
<name>A0A1M5M3R3_9BACT</name>
<evidence type="ECO:0000313" key="9">
    <source>
        <dbReference type="EMBL" id="SHG71353.1"/>
    </source>
</evidence>
<evidence type="ECO:0000256" key="7">
    <source>
        <dbReference type="ARBA" id="ARBA00023211"/>
    </source>
</evidence>
<feature type="domain" description="Aminopeptidase P N-terminal" evidence="8">
    <location>
        <begin position="6"/>
        <end position="138"/>
    </location>
</feature>
<sequence length="465" mass="51214">MNTPTFSPDVYKSRRATLKNKVASGIILLPANLQSPINYTDNAYAFRQDSTFLYYFGLELDALVGVIDVDNDQVILFGNDATVDDLVWTGPKPTLQELAVQVGIEVSRPLTSLRSLLSKATADKRTIHWLAPYRADVAIRLSEGLALPVQTIQNAPSKTLVNAILEQRIQKSKAEVAELEKAVSVSAEMHLMAIRSVQAGMFEYELLSRIEAVATANNCRTSYPSIVTTNGQTLHNHFYGNKLQDGKMVLCDSGAELPSGYCGDLTRTFPIGKSFSQKQKEVYQIVLNALTVAESLLKPGVLFKDIHLAACRELTKGLQQLGLMQGDLDESVNAGAHALFFQCGLGHLIGLDVHDMENLGEDLVGYGQEVTRNPAFGIKSLRLARRLQEGFTLTVEPGLYFIPELIDMWKKEKKFESFINYGAAEAYKTFGGIRIEDNLLVTADGSHLLGKPLAKTISEIEALRE</sequence>
<evidence type="ECO:0000313" key="10">
    <source>
        <dbReference type="Proteomes" id="UP000184212"/>
    </source>
</evidence>
<evidence type="ECO:0000259" key="8">
    <source>
        <dbReference type="SMART" id="SM01011"/>
    </source>
</evidence>
<accession>A0A1M5M3R3</accession>
<organism evidence="9 10">
    <name type="scientific">Chryseolinea serpens</name>
    <dbReference type="NCBI Taxonomy" id="947013"/>
    <lineage>
        <taxon>Bacteria</taxon>
        <taxon>Pseudomonadati</taxon>
        <taxon>Bacteroidota</taxon>
        <taxon>Cytophagia</taxon>
        <taxon>Cytophagales</taxon>
        <taxon>Fulvivirgaceae</taxon>
        <taxon>Chryseolinea</taxon>
    </lineage>
</organism>
<dbReference type="GO" id="GO:0006508">
    <property type="term" value="P:proteolysis"/>
    <property type="evidence" value="ECO:0007669"/>
    <property type="project" value="TreeGrafter"/>
</dbReference>
<dbReference type="GO" id="GO:0030145">
    <property type="term" value="F:manganese ion binding"/>
    <property type="evidence" value="ECO:0007669"/>
    <property type="project" value="InterPro"/>
</dbReference>
<dbReference type="STRING" id="947013.SAMN04488109_1521"/>
<keyword evidence="5" id="KW-0479">Metal-binding</keyword>
<protein>
    <recommendedName>
        <fullName evidence="4">Xaa-Pro aminopeptidase</fullName>
        <ecNumber evidence="4">3.4.11.9</ecNumber>
    </recommendedName>
</protein>
<keyword evidence="9" id="KW-0031">Aminopeptidase</keyword>
<gene>
    <name evidence="9" type="ORF">SAMN04488109_1521</name>
</gene>
<dbReference type="RefSeq" id="WP_073132441.1">
    <property type="nucleotide sequence ID" value="NZ_FQWQ01000001.1"/>
</dbReference>
<dbReference type="GO" id="GO:0005829">
    <property type="term" value="C:cytosol"/>
    <property type="evidence" value="ECO:0007669"/>
    <property type="project" value="TreeGrafter"/>
</dbReference>
<reference evidence="9 10" key="1">
    <citation type="submission" date="2016-11" db="EMBL/GenBank/DDBJ databases">
        <authorList>
            <person name="Jaros S."/>
            <person name="Januszkiewicz K."/>
            <person name="Wedrychowicz H."/>
        </authorList>
    </citation>
    <scope>NUCLEOTIDE SEQUENCE [LARGE SCALE GENOMIC DNA]</scope>
    <source>
        <strain evidence="9 10">DSM 24574</strain>
    </source>
</reference>
<dbReference type="EMBL" id="FQWQ01000001">
    <property type="protein sequence ID" value="SHG71353.1"/>
    <property type="molecule type" value="Genomic_DNA"/>
</dbReference>
<dbReference type="EC" id="3.4.11.9" evidence="4"/>
<dbReference type="SUPFAM" id="SSF53092">
    <property type="entry name" value="Creatinase/prolidase N-terminal domain"/>
    <property type="match status" value="1"/>
</dbReference>
<comment type="catalytic activity">
    <reaction evidence="1">
        <text>Release of any N-terminal amino acid, including proline, that is linked to proline, even from a dipeptide or tripeptide.</text>
        <dbReference type="EC" id="3.4.11.9"/>
    </reaction>
</comment>
<dbReference type="Pfam" id="PF00557">
    <property type="entry name" value="Peptidase_M24"/>
    <property type="match status" value="1"/>
</dbReference>
<proteinExistence type="inferred from homology"/>
<comment type="similarity">
    <text evidence="3">Belongs to the peptidase M24B family.</text>
</comment>
<dbReference type="Pfam" id="PF05195">
    <property type="entry name" value="AMP_N"/>
    <property type="match status" value="1"/>
</dbReference>
<dbReference type="InterPro" id="IPR000994">
    <property type="entry name" value="Pept_M24"/>
</dbReference>
<dbReference type="Proteomes" id="UP000184212">
    <property type="component" value="Unassembled WGS sequence"/>
</dbReference>
<evidence type="ECO:0000256" key="6">
    <source>
        <dbReference type="ARBA" id="ARBA00022801"/>
    </source>
</evidence>
<dbReference type="SUPFAM" id="SSF55920">
    <property type="entry name" value="Creatinase/aminopeptidase"/>
    <property type="match status" value="1"/>
</dbReference>
<dbReference type="PANTHER" id="PTHR43226:SF4">
    <property type="entry name" value="XAA-PRO AMINOPEPTIDASE 3"/>
    <property type="match status" value="1"/>
</dbReference>
<dbReference type="InterPro" id="IPR036005">
    <property type="entry name" value="Creatinase/aminopeptidase-like"/>
</dbReference>
<dbReference type="OrthoDB" id="9806388at2"/>
<dbReference type="CDD" id="cd01087">
    <property type="entry name" value="Prolidase"/>
    <property type="match status" value="1"/>
</dbReference>
<keyword evidence="10" id="KW-1185">Reference proteome</keyword>
<dbReference type="InterPro" id="IPR052433">
    <property type="entry name" value="X-Pro_dipept-like"/>
</dbReference>
<keyword evidence="9" id="KW-0645">Protease</keyword>